<protein>
    <recommendedName>
        <fullName evidence="4">Ataxin-2 C-terminal domain-containing protein</fullName>
    </recommendedName>
</protein>
<dbReference type="AlphaFoldDB" id="A0AAW0WQ24"/>
<dbReference type="Proteomes" id="UP001445076">
    <property type="component" value="Unassembled WGS sequence"/>
</dbReference>
<feature type="non-terminal residue" evidence="2">
    <location>
        <position position="1"/>
    </location>
</feature>
<organism evidence="2 3">
    <name type="scientific">Cherax quadricarinatus</name>
    <name type="common">Australian red claw crayfish</name>
    <dbReference type="NCBI Taxonomy" id="27406"/>
    <lineage>
        <taxon>Eukaryota</taxon>
        <taxon>Metazoa</taxon>
        <taxon>Ecdysozoa</taxon>
        <taxon>Arthropoda</taxon>
        <taxon>Crustacea</taxon>
        <taxon>Multicrustacea</taxon>
        <taxon>Malacostraca</taxon>
        <taxon>Eumalacostraca</taxon>
        <taxon>Eucarida</taxon>
        <taxon>Decapoda</taxon>
        <taxon>Pleocyemata</taxon>
        <taxon>Astacidea</taxon>
        <taxon>Parastacoidea</taxon>
        <taxon>Parastacidae</taxon>
        <taxon>Cherax</taxon>
    </lineage>
</organism>
<evidence type="ECO:0008006" key="4">
    <source>
        <dbReference type="Google" id="ProtNLM"/>
    </source>
</evidence>
<feature type="region of interest" description="Disordered" evidence="1">
    <location>
        <begin position="166"/>
        <end position="189"/>
    </location>
</feature>
<evidence type="ECO:0000313" key="2">
    <source>
        <dbReference type="EMBL" id="KAK8729331.1"/>
    </source>
</evidence>
<evidence type="ECO:0000256" key="1">
    <source>
        <dbReference type="SAM" id="MobiDB-lite"/>
    </source>
</evidence>
<feature type="compositionally biased region" description="Low complexity" evidence="1">
    <location>
        <begin position="19"/>
        <end position="30"/>
    </location>
</feature>
<reference evidence="2 3" key="1">
    <citation type="journal article" date="2024" name="BMC Genomics">
        <title>Genome assembly of redclaw crayfish (Cherax quadricarinatus) provides insights into its immune adaptation and hypoxia tolerance.</title>
        <authorList>
            <person name="Liu Z."/>
            <person name="Zheng J."/>
            <person name="Li H."/>
            <person name="Fang K."/>
            <person name="Wang S."/>
            <person name="He J."/>
            <person name="Zhou D."/>
            <person name="Weng S."/>
            <person name="Chi M."/>
            <person name="Gu Z."/>
            <person name="He J."/>
            <person name="Li F."/>
            <person name="Wang M."/>
        </authorList>
    </citation>
    <scope>NUCLEOTIDE SEQUENCE [LARGE SCALE GENOMIC DNA]</scope>
    <source>
        <strain evidence="2">ZL_2023a</strain>
    </source>
</reference>
<sequence>QHSPQKHNTTPLSLRSAGTLPSLTSLLPSTARSSFMRLPDNSPGGSESSGGFGSARMNPNAEPDFSEFMWMAEEDLEAFDHKVICEVNQVMMEQSSTLREDEEEFLRRMLEEEEQRDTVYYHQYQQEKMRNDATSSLASSMQKMGVNETVAAKSTLNPYAAEFIPGKNFTRPAETPTLVHHTNGDKKSS</sequence>
<name>A0AAW0WQ24_CHEQU</name>
<keyword evidence="3" id="KW-1185">Reference proteome</keyword>
<feature type="compositionally biased region" description="Polar residues" evidence="1">
    <location>
        <begin position="1"/>
        <end position="13"/>
    </location>
</feature>
<accession>A0AAW0WQ24</accession>
<dbReference type="EMBL" id="JARKIK010000068">
    <property type="protein sequence ID" value="KAK8729331.1"/>
    <property type="molecule type" value="Genomic_DNA"/>
</dbReference>
<evidence type="ECO:0000313" key="3">
    <source>
        <dbReference type="Proteomes" id="UP001445076"/>
    </source>
</evidence>
<proteinExistence type="predicted"/>
<comment type="caution">
    <text evidence="2">The sequence shown here is derived from an EMBL/GenBank/DDBJ whole genome shotgun (WGS) entry which is preliminary data.</text>
</comment>
<gene>
    <name evidence="2" type="ORF">OTU49_008769</name>
</gene>
<feature type="region of interest" description="Disordered" evidence="1">
    <location>
        <begin position="1"/>
        <end position="59"/>
    </location>
</feature>